<organism evidence="1 2">
    <name type="scientific">Friedmanniomyces endolithicus</name>
    <dbReference type="NCBI Taxonomy" id="329885"/>
    <lineage>
        <taxon>Eukaryota</taxon>
        <taxon>Fungi</taxon>
        <taxon>Dikarya</taxon>
        <taxon>Ascomycota</taxon>
        <taxon>Pezizomycotina</taxon>
        <taxon>Dothideomycetes</taxon>
        <taxon>Dothideomycetidae</taxon>
        <taxon>Mycosphaerellales</taxon>
        <taxon>Teratosphaeriaceae</taxon>
        <taxon>Friedmanniomyces</taxon>
    </lineage>
</organism>
<dbReference type="Proteomes" id="UP000310066">
    <property type="component" value="Unassembled WGS sequence"/>
</dbReference>
<reference evidence="1 2" key="1">
    <citation type="submission" date="2017-03" db="EMBL/GenBank/DDBJ databases">
        <title>Genomes of endolithic fungi from Antarctica.</title>
        <authorList>
            <person name="Coleine C."/>
            <person name="Masonjones S."/>
            <person name="Stajich J.E."/>
        </authorList>
    </citation>
    <scope>NUCLEOTIDE SEQUENCE [LARGE SCALE GENOMIC DNA]</scope>
    <source>
        <strain evidence="1 2">CCFEE 5311</strain>
    </source>
</reference>
<name>A0A4U0UTA9_9PEZI</name>
<sequence>MIKLPTSIGEDDELELELLGVEVTVADELEVTDEDVEGETMDVLDELVLLDAVPDKAGEVVFPGTVTTGEEELDDEVSNVVDVVRDSLVEEVEVDEEPVVVTGEVVVF</sequence>
<protein>
    <submittedName>
        <fullName evidence="1">Uncharacterized protein</fullName>
    </submittedName>
</protein>
<gene>
    <name evidence="1" type="ORF">B0A54_08519</name>
</gene>
<proteinExistence type="predicted"/>
<evidence type="ECO:0000313" key="2">
    <source>
        <dbReference type="Proteomes" id="UP000310066"/>
    </source>
</evidence>
<comment type="caution">
    <text evidence="1">The sequence shown here is derived from an EMBL/GenBank/DDBJ whole genome shotgun (WGS) entry which is preliminary data.</text>
</comment>
<dbReference type="AlphaFoldDB" id="A0A4U0UTA9"/>
<evidence type="ECO:0000313" key="1">
    <source>
        <dbReference type="EMBL" id="TKA39210.1"/>
    </source>
</evidence>
<dbReference type="EMBL" id="NAJP01000040">
    <property type="protein sequence ID" value="TKA39210.1"/>
    <property type="molecule type" value="Genomic_DNA"/>
</dbReference>
<accession>A0A4U0UTA9</accession>